<accession>A0A316GS37</accession>
<dbReference type="EMBL" id="QGGW01000001">
    <property type="protein sequence ID" value="PWK62406.1"/>
    <property type="molecule type" value="Genomic_DNA"/>
</dbReference>
<dbReference type="Proteomes" id="UP000245708">
    <property type="component" value="Unassembled WGS sequence"/>
</dbReference>
<keyword evidence="2" id="KW-1185">Reference proteome</keyword>
<organism evidence="1 2">
    <name type="scientific">Roseicyclus mahoneyensis</name>
    <dbReference type="NCBI Taxonomy" id="164332"/>
    <lineage>
        <taxon>Bacteria</taxon>
        <taxon>Pseudomonadati</taxon>
        <taxon>Pseudomonadota</taxon>
        <taxon>Alphaproteobacteria</taxon>
        <taxon>Rhodobacterales</taxon>
        <taxon>Roseobacteraceae</taxon>
        <taxon>Roseicyclus</taxon>
    </lineage>
</organism>
<dbReference type="SUPFAM" id="SSF51092">
    <property type="entry name" value="Vitelline membrane outer protein-I (VMO-I)"/>
    <property type="match status" value="1"/>
</dbReference>
<proteinExistence type="predicted"/>
<dbReference type="AlphaFoldDB" id="A0A316GS37"/>
<comment type="caution">
    <text evidence="1">The sequence shown here is derived from an EMBL/GenBank/DDBJ whole genome shotgun (WGS) entry which is preliminary data.</text>
</comment>
<reference evidence="1 2" key="1">
    <citation type="submission" date="2018-05" db="EMBL/GenBank/DDBJ databases">
        <title>Genomic Encyclopedia of Type Strains, Phase IV (KMG-IV): sequencing the most valuable type-strain genomes for metagenomic binning, comparative biology and taxonomic classification.</title>
        <authorList>
            <person name="Goeker M."/>
        </authorList>
    </citation>
    <scope>NUCLEOTIDE SEQUENCE [LARGE SCALE GENOMIC DNA]</scope>
    <source>
        <strain evidence="1 2">DSM 16097</strain>
    </source>
</reference>
<evidence type="ECO:0000313" key="2">
    <source>
        <dbReference type="Proteomes" id="UP000245708"/>
    </source>
</evidence>
<dbReference type="InterPro" id="IPR036706">
    <property type="entry name" value="VOMI_sf"/>
</dbReference>
<sequence>MAAVTMAMVASAAMTEAEAQTQETRTGGVGNTVGWPVYDRCESGSVIVGFVIRSGTLLDAVQPLCDRVRPDRTGLQGTPVALRMLGGEGGSLQRMHCAAGYAVTQLNVFVDENIRGNGQDLSPAVNHIRMTCARIPTMDDAYEVTHGVSGRHSSNRRVDCPGGQWATGIEVMFGDHRLAGRPAVVDSIGLFCRPLPPRLVAGPGTSIPPAWELSDRPGELSRPIVIRPQGQSETPPAPQAQTRTVLLSTDVYNSPGGNRIGVVQAGTTVTLAEPCRADNWCRIRTGQLPDGWVYSGPDYNSLGI</sequence>
<protein>
    <submittedName>
        <fullName evidence="1">Uncharacterized protein</fullName>
    </submittedName>
</protein>
<name>A0A316GS37_9RHOB</name>
<evidence type="ECO:0000313" key="1">
    <source>
        <dbReference type="EMBL" id="PWK62406.1"/>
    </source>
</evidence>
<gene>
    <name evidence="1" type="ORF">C7455_101432</name>
</gene>